<name>X1T4G2_9ZZZZ</name>
<feature type="non-terminal residue" evidence="1">
    <location>
        <position position="1"/>
    </location>
</feature>
<accession>X1T4G2</accession>
<organism evidence="1">
    <name type="scientific">marine sediment metagenome</name>
    <dbReference type="NCBI Taxonomy" id="412755"/>
    <lineage>
        <taxon>unclassified sequences</taxon>
        <taxon>metagenomes</taxon>
        <taxon>ecological metagenomes</taxon>
    </lineage>
</organism>
<evidence type="ECO:0000313" key="1">
    <source>
        <dbReference type="EMBL" id="GAJ00208.1"/>
    </source>
</evidence>
<proteinExistence type="predicted"/>
<dbReference type="EMBL" id="BARW01019864">
    <property type="protein sequence ID" value="GAJ00208.1"/>
    <property type="molecule type" value="Genomic_DNA"/>
</dbReference>
<sequence length="78" mass="8550">EEVCSGTNTYSEGTCNSYSIPSSCNSNVFCLWKGSTSNVCLGGATSISPSTCSVYKTSTECYENWYCKWTDMCEPKTH</sequence>
<dbReference type="AlphaFoldDB" id="X1T4G2"/>
<gene>
    <name evidence="1" type="ORF">S12H4_33664</name>
</gene>
<protein>
    <submittedName>
        <fullName evidence="1">Uncharacterized protein</fullName>
    </submittedName>
</protein>
<reference evidence="1" key="1">
    <citation type="journal article" date="2014" name="Front. Microbiol.">
        <title>High frequency of phylogenetically diverse reductive dehalogenase-homologous genes in deep subseafloor sedimentary metagenomes.</title>
        <authorList>
            <person name="Kawai M."/>
            <person name="Futagami T."/>
            <person name="Toyoda A."/>
            <person name="Takaki Y."/>
            <person name="Nishi S."/>
            <person name="Hori S."/>
            <person name="Arai W."/>
            <person name="Tsubouchi T."/>
            <person name="Morono Y."/>
            <person name="Uchiyama I."/>
            <person name="Ito T."/>
            <person name="Fujiyama A."/>
            <person name="Inagaki F."/>
            <person name="Takami H."/>
        </authorList>
    </citation>
    <scope>NUCLEOTIDE SEQUENCE</scope>
    <source>
        <strain evidence="1">Expedition CK06-06</strain>
    </source>
</reference>
<comment type="caution">
    <text evidence="1">The sequence shown here is derived from an EMBL/GenBank/DDBJ whole genome shotgun (WGS) entry which is preliminary data.</text>
</comment>